<keyword evidence="4 6" id="KW-1133">Transmembrane helix</keyword>
<sequence length="131" mass="13237">MWFAQVDVRSSYFPDLLWLALIAGAGLGTTLVSVVSTIMHALSGEGESGLASGLVSTTQQMGGALGIAVLSTLAFARVDVAHDRAPGAPSSESAAALTEGFQLAFYSAAGLALGGIVLSLVVITSGSPRRE</sequence>
<dbReference type="GO" id="GO:0016020">
    <property type="term" value="C:membrane"/>
    <property type="evidence" value="ECO:0007669"/>
    <property type="project" value="UniProtKB-SubCell"/>
</dbReference>
<protein>
    <recommendedName>
        <fullName evidence="9">MFS transporter</fullName>
    </recommendedName>
</protein>
<keyword evidence="3 6" id="KW-0812">Transmembrane</keyword>
<comment type="caution">
    <text evidence="7">The sequence shown here is derived from an EMBL/GenBank/DDBJ whole genome shotgun (WGS) entry which is preliminary data.</text>
</comment>
<dbReference type="PANTHER" id="PTHR42718">
    <property type="entry name" value="MAJOR FACILITATOR SUPERFAMILY MULTIDRUG TRANSPORTER MFSC"/>
    <property type="match status" value="1"/>
</dbReference>
<dbReference type="InterPro" id="IPR036259">
    <property type="entry name" value="MFS_trans_sf"/>
</dbReference>
<evidence type="ECO:0000256" key="2">
    <source>
        <dbReference type="ARBA" id="ARBA00022448"/>
    </source>
</evidence>
<comment type="subcellular location">
    <subcellularLocation>
        <location evidence="1">Membrane</location>
        <topology evidence="1">Multi-pass membrane protein</topology>
    </subcellularLocation>
</comment>
<organism evidence="7 8">
    <name type="scientific">Lipingzhangella halophila</name>
    <dbReference type="NCBI Taxonomy" id="1783352"/>
    <lineage>
        <taxon>Bacteria</taxon>
        <taxon>Bacillati</taxon>
        <taxon>Actinomycetota</taxon>
        <taxon>Actinomycetes</taxon>
        <taxon>Streptosporangiales</taxon>
        <taxon>Nocardiopsidaceae</taxon>
        <taxon>Lipingzhangella</taxon>
    </lineage>
</organism>
<evidence type="ECO:0000256" key="6">
    <source>
        <dbReference type="SAM" id="Phobius"/>
    </source>
</evidence>
<dbReference type="AlphaFoldDB" id="A0A7W7RDU7"/>
<feature type="transmembrane region" description="Helical" evidence="6">
    <location>
        <begin position="54"/>
        <end position="76"/>
    </location>
</feature>
<proteinExistence type="predicted"/>
<feature type="transmembrane region" description="Helical" evidence="6">
    <location>
        <begin position="16"/>
        <end position="42"/>
    </location>
</feature>
<evidence type="ECO:0000313" key="8">
    <source>
        <dbReference type="Proteomes" id="UP000523007"/>
    </source>
</evidence>
<evidence type="ECO:0008006" key="9">
    <source>
        <dbReference type="Google" id="ProtNLM"/>
    </source>
</evidence>
<name>A0A7W7RDU7_9ACTN</name>
<accession>A0A7W7RDU7</accession>
<dbReference type="RefSeq" id="WP_184574230.1">
    <property type="nucleotide sequence ID" value="NZ_JACHJT010000001.1"/>
</dbReference>
<evidence type="ECO:0000313" key="7">
    <source>
        <dbReference type="EMBL" id="MBB4929606.1"/>
    </source>
</evidence>
<dbReference type="SUPFAM" id="SSF103473">
    <property type="entry name" value="MFS general substrate transporter"/>
    <property type="match status" value="1"/>
</dbReference>
<reference evidence="7 8" key="1">
    <citation type="submission" date="2020-08" db="EMBL/GenBank/DDBJ databases">
        <title>Sequencing the genomes of 1000 actinobacteria strains.</title>
        <authorList>
            <person name="Klenk H.-P."/>
        </authorList>
    </citation>
    <scope>NUCLEOTIDE SEQUENCE [LARGE SCALE GENOMIC DNA]</scope>
    <source>
        <strain evidence="7 8">DSM 102030</strain>
    </source>
</reference>
<keyword evidence="5 6" id="KW-0472">Membrane</keyword>
<dbReference type="Proteomes" id="UP000523007">
    <property type="component" value="Unassembled WGS sequence"/>
</dbReference>
<dbReference type="EMBL" id="JACHJT010000001">
    <property type="protein sequence ID" value="MBB4929606.1"/>
    <property type="molecule type" value="Genomic_DNA"/>
</dbReference>
<evidence type="ECO:0000256" key="5">
    <source>
        <dbReference type="ARBA" id="ARBA00023136"/>
    </source>
</evidence>
<feature type="transmembrane region" description="Helical" evidence="6">
    <location>
        <begin position="103"/>
        <end position="123"/>
    </location>
</feature>
<gene>
    <name evidence="7" type="ORF">F4561_000426</name>
</gene>
<evidence type="ECO:0000256" key="3">
    <source>
        <dbReference type="ARBA" id="ARBA00022692"/>
    </source>
</evidence>
<keyword evidence="2" id="KW-0813">Transport</keyword>
<dbReference type="Gene3D" id="1.20.1250.20">
    <property type="entry name" value="MFS general substrate transporter like domains"/>
    <property type="match status" value="1"/>
</dbReference>
<evidence type="ECO:0000256" key="4">
    <source>
        <dbReference type="ARBA" id="ARBA00022989"/>
    </source>
</evidence>
<keyword evidence="8" id="KW-1185">Reference proteome</keyword>
<dbReference type="PANTHER" id="PTHR42718:SF9">
    <property type="entry name" value="MAJOR FACILITATOR SUPERFAMILY MULTIDRUG TRANSPORTER MFSC"/>
    <property type="match status" value="1"/>
</dbReference>
<evidence type="ECO:0000256" key="1">
    <source>
        <dbReference type="ARBA" id="ARBA00004141"/>
    </source>
</evidence>